<dbReference type="GO" id="GO:0006633">
    <property type="term" value="P:fatty acid biosynthetic process"/>
    <property type="evidence" value="ECO:0007669"/>
    <property type="project" value="TreeGrafter"/>
</dbReference>
<evidence type="ECO:0000313" key="6">
    <source>
        <dbReference type="EMBL" id="KIU15332.1"/>
    </source>
</evidence>
<sequence length="579" mass="63012">MSVIESSLPAVLRERASLQPNDVAFTFMDYDTDPDGVAKTLTWAQLYQQSVAVAHELRQHGEIGDRVVIVAPQCLEYVVGFLGALEAGMIAVPLTQPIMGHHDERVISVMKDAQPVVALTTAASKDAVAQYATPNDDGRTPVVLAVDELDLETRRKPFSRREVRPETAYLQYTSGSTRTAAGVMVSHRNVSANYEQMIAVFFSEWGKVAPAGSTVVTWLPLYHDMGLLLGVCTPILGGWHTVMTSPISFLVKPARWVQLMGSHKNVITAAPNFAFDLAAARTTDEDMAGKDMSSVLTVFSGAERVQPTTVKRYIQRFAKFGLPGKAIRPSYGLAEATLYVASRESGEPPTVVDFDTEKLADGIVERVESGSPLVSYGFSPSPLVRIVDPETRREAAEGTVGEIWTHGENVCAGYWNKPDETEKTFRGVLEDAPEGTPSDTWLRTGDLGFISEGSLFIIGRIKDLLIIRGRNLYPDDIEATVSAVSGGRTAAVGFEEDGVEQFAVVIEMKKRGDTEDEVRENLAQVKHDITSAISQVHGVNAADLVLVGRGSIPITTSGKIRRQACTELYRKGELARLDA</sequence>
<dbReference type="EMBL" id="JXST01000029">
    <property type="protein sequence ID" value="KIU15332.1"/>
    <property type="molecule type" value="Genomic_DNA"/>
</dbReference>
<evidence type="ECO:0000256" key="3">
    <source>
        <dbReference type="ARBA" id="ARBA00022832"/>
    </source>
</evidence>
<dbReference type="Proteomes" id="UP000032221">
    <property type="component" value="Unassembled WGS sequence"/>
</dbReference>
<dbReference type="GO" id="GO:0005886">
    <property type="term" value="C:plasma membrane"/>
    <property type="evidence" value="ECO:0007669"/>
    <property type="project" value="TreeGrafter"/>
</dbReference>
<dbReference type="InterPro" id="IPR045851">
    <property type="entry name" value="AMP-bd_C_sf"/>
</dbReference>
<keyword evidence="4" id="KW-0443">Lipid metabolism</keyword>
<dbReference type="GO" id="GO:0070566">
    <property type="term" value="F:adenylyltransferase activity"/>
    <property type="evidence" value="ECO:0007669"/>
    <property type="project" value="TreeGrafter"/>
</dbReference>
<gene>
    <name evidence="6" type="ORF">TL10_19795</name>
</gene>
<dbReference type="PANTHER" id="PTHR22754:SF32">
    <property type="entry name" value="DISCO-INTERACTING PROTEIN 2"/>
    <property type="match status" value="1"/>
</dbReference>
<keyword evidence="7" id="KW-1185">Reference proteome</keyword>
<comment type="similarity">
    <text evidence="1">Belongs to the ATP-dependent AMP-binding enzyme family.</text>
</comment>
<proteinExistence type="inferred from homology"/>
<evidence type="ECO:0000256" key="2">
    <source>
        <dbReference type="ARBA" id="ARBA00022598"/>
    </source>
</evidence>
<comment type="caution">
    <text evidence="6">The sequence shown here is derived from an EMBL/GenBank/DDBJ whole genome shotgun (WGS) entry which is preliminary data.</text>
</comment>
<dbReference type="GO" id="GO:0071766">
    <property type="term" value="P:Actinobacterium-type cell wall biogenesis"/>
    <property type="evidence" value="ECO:0007669"/>
    <property type="project" value="UniProtKB-ARBA"/>
</dbReference>
<feature type="domain" description="AMP-dependent synthetase/ligase" evidence="5">
    <location>
        <begin position="13"/>
        <end position="415"/>
    </location>
</feature>
<evidence type="ECO:0000259" key="5">
    <source>
        <dbReference type="Pfam" id="PF00501"/>
    </source>
</evidence>
<evidence type="ECO:0000256" key="4">
    <source>
        <dbReference type="ARBA" id="ARBA00023098"/>
    </source>
</evidence>
<dbReference type="Gene3D" id="3.40.50.12780">
    <property type="entry name" value="N-terminal domain of ligase-like"/>
    <property type="match status" value="1"/>
</dbReference>
<dbReference type="PATRIC" id="fig|280871.6.peg.4098"/>
<dbReference type="InterPro" id="IPR042099">
    <property type="entry name" value="ANL_N_sf"/>
</dbReference>
<dbReference type="InterPro" id="IPR040097">
    <property type="entry name" value="FAAL/FAAC"/>
</dbReference>
<protein>
    <submittedName>
        <fullName evidence="6">Acyl-CoA synthetase</fullName>
    </submittedName>
</protein>
<dbReference type="AlphaFoldDB" id="A0A0D1LAV8"/>
<dbReference type="STRING" id="280871.TL10_19795"/>
<dbReference type="Gene3D" id="3.30.300.30">
    <property type="match status" value="1"/>
</dbReference>
<dbReference type="CDD" id="cd05931">
    <property type="entry name" value="FAAL"/>
    <property type="match status" value="1"/>
</dbReference>
<dbReference type="InterPro" id="IPR000873">
    <property type="entry name" value="AMP-dep_synth/lig_dom"/>
</dbReference>
<dbReference type="Pfam" id="PF00501">
    <property type="entry name" value="AMP-binding"/>
    <property type="match status" value="1"/>
</dbReference>
<dbReference type="FunFam" id="3.40.50.12780:FF:000013">
    <property type="entry name" value="Long-chain-fatty-acid--AMP ligase FadD32"/>
    <property type="match status" value="1"/>
</dbReference>
<dbReference type="SUPFAM" id="SSF56801">
    <property type="entry name" value="Acetyl-CoA synthetase-like"/>
    <property type="match status" value="1"/>
</dbReference>
<dbReference type="NCBIfam" id="NF004509">
    <property type="entry name" value="PRK05850.1"/>
    <property type="match status" value="1"/>
</dbReference>
<dbReference type="GO" id="GO:0016874">
    <property type="term" value="F:ligase activity"/>
    <property type="evidence" value="ECO:0007669"/>
    <property type="project" value="UniProtKB-KW"/>
</dbReference>
<accession>A0A0D1LAV8</accession>
<reference evidence="6 7" key="1">
    <citation type="submission" date="2015-01" db="EMBL/GenBank/DDBJ databases">
        <title>Genome sequence of Mycobacterium llatzerense and Mycobacterium immunogenum recovered from brain abscess.</title>
        <authorList>
            <person name="Greninger A.L."/>
            <person name="Langelier C."/>
            <person name="Cunningham G."/>
            <person name="Chiu C.Y."/>
            <person name="Miller S."/>
        </authorList>
    </citation>
    <scope>NUCLEOTIDE SEQUENCE [LARGE SCALE GENOMIC DNA]</scope>
    <source>
        <strain evidence="6 7">CLUC14</strain>
    </source>
</reference>
<evidence type="ECO:0000313" key="7">
    <source>
        <dbReference type="Proteomes" id="UP000032221"/>
    </source>
</evidence>
<dbReference type="FunFam" id="3.30.300.30:FF:000016">
    <property type="entry name" value="Fatty-acid-CoA ligase FadD26"/>
    <property type="match status" value="1"/>
</dbReference>
<dbReference type="OrthoDB" id="3671040at2"/>
<dbReference type="RefSeq" id="WP_043396372.1">
    <property type="nucleotide sequence ID" value="NZ_JXST01000029.1"/>
</dbReference>
<dbReference type="PANTHER" id="PTHR22754">
    <property type="entry name" value="DISCO-INTERACTING PROTEIN 2 DIP2 -RELATED"/>
    <property type="match status" value="1"/>
</dbReference>
<keyword evidence="2" id="KW-0436">Ligase</keyword>
<organism evidence="6 7">
    <name type="scientific">Mycolicibacterium llatzerense</name>
    <dbReference type="NCBI Taxonomy" id="280871"/>
    <lineage>
        <taxon>Bacteria</taxon>
        <taxon>Bacillati</taxon>
        <taxon>Actinomycetota</taxon>
        <taxon>Actinomycetes</taxon>
        <taxon>Mycobacteriales</taxon>
        <taxon>Mycobacteriaceae</taxon>
        <taxon>Mycolicibacterium</taxon>
    </lineage>
</organism>
<name>A0A0D1LAV8_9MYCO</name>
<keyword evidence="3" id="KW-0276">Fatty acid metabolism</keyword>
<evidence type="ECO:0000256" key="1">
    <source>
        <dbReference type="ARBA" id="ARBA00006432"/>
    </source>
</evidence>